<keyword evidence="7" id="KW-0378">Hydrolase</keyword>
<evidence type="ECO:0000313" key="9">
    <source>
        <dbReference type="EMBL" id="KAF6217314.1"/>
    </source>
</evidence>
<organism evidence="9 10">
    <name type="scientific">Apolygus lucorum</name>
    <name type="common">Small green plant bug</name>
    <name type="synonym">Lygocoris lucorum</name>
    <dbReference type="NCBI Taxonomy" id="248454"/>
    <lineage>
        <taxon>Eukaryota</taxon>
        <taxon>Metazoa</taxon>
        <taxon>Ecdysozoa</taxon>
        <taxon>Arthropoda</taxon>
        <taxon>Hexapoda</taxon>
        <taxon>Insecta</taxon>
        <taxon>Pterygota</taxon>
        <taxon>Neoptera</taxon>
        <taxon>Paraneoptera</taxon>
        <taxon>Hemiptera</taxon>
        <taxon>Heteroptera</taxon>
        <taxon>Panheteroptera</taxon>
        <taxon>Cimicomorpha</taxon>
        <taxon>Miridae</taxon>
        <taxon>Mirini</taxon>
        <taxon>Apolygus</taxon>
    </lineage>
</organism>
<evidence type="ECO:0000256" key="3">
    <source>
        <dbReference type="ARBA" id="ARBA00012180"/>
    </source>
</evidence>
<dbReference type="CDD" id="cd09276">
    <property type="entry name" value="Rnase_HI_RT_non_LTR"/>
    <property type="match status" value="1"/>
</dbReference>
<sequence>MISKCLRVALGALTSTPLNALYAEAGEPPLGARGKMIARRFALSLFQRHPLHFSRLKDLSILNLTDKYWAKKPSPLLCEAFYAISEYFDLIPPLPKPVRYELNYASLRAPPISIPSNSVQNSTSFTKFIRERWPEAVHIYTDGSLIDGKVGSAYYDVTRNAIARFRLADFASIYTAELIALHEALKYAMQLHLEPRPVIFLTDSLSVITKLQNINPNSNLNYIEGEIIKLCAALRASGRQFRLIWVKSHAGIVGNELVDSYAKEATKKPTCDIQTPVYPPSDLRRRLREEMLKEWQDTYDRYPSGEPYKTTFPKVSLTPWFTKCPGKGKSFYKTISRIRSGHCVTKAYLHRIGRSDTDLCDTCQTTETLHHIILECNKFNAERGIMINSLPTSIPRPFNFATILRQDVYELIFIYLCSSNITI</sequence>
<dbReference type="GO" id="GO:0003676">
    <property type="term" value="F:nucleic acid binding"/>
    <property type="evidence" value="ECO:0007669"/>
    <property type="project" value="InterPro"/>
</dbReference>
<name>A0A8S9Y9K7_APOLU</name>
<dbReference type="GO" id="GO:0004523">
    <property type="term" value="F:RNA-DNA hybrid ribonuclease activity"/>
    <property type="evidence" value="ECO:0007669"/>
    <property type="project" value="UniProtKB-EC"/>
</dbReference>
<dbReference type="PANTHER" id="PTHR10642:SF26">
    <property type="entry name" value="RIBONUCLEASE H1"/>
    <property type="match status" value="1"/>
</dbReference>
<comment type="catalytic activity">
    <reaction evidence="1">
        <text>Endonucleolytic cleavage to 5'-phosphomonoester.</text>
        <dbReference type="EC" id="3.1.26.4"/>
    </reaction>
</comment>
<dbReference type="GO" id="GO:0043137">
    <property type="term" value="P:DNA replication, removal of RNA primer"/>
    <property type="evidence" value="ECO:0007669"/>
    <property type="project" value="TreeGrafter"/>
</dbReference>
<dbReference type="GO" id="GO:0046872">
    <property type="term" value="F:metal ion binding"/>
    <property type="evidence" value="ECO:0007669"/>
    <property type="project" value="UniProtKB-KW"/>
</dbReference>
<dbReference type="OrthoDB" id="6628071at2759"/>
<proteinExistence type="inferred from homology"/>
<dbReference type="EC" id="3.1.26.4" evidence="3"/>
<accession>A0A8S9Y9K7</accession>
<evidence type="ECO:0000313" key="10">
    <source>
        <dbReference type="Proteomes" id="UP000466442"/>
    </source>
</evidence>
<keyword evidence="6" id="KW-0255">Endonuclease</keyword>
<dbReference type="AlphaFoldDB" id="A0A8S9Y9K7"/>
<evidence type="ECO:0000256" key="2">
    <source>
        <dbReference type="ARBA" id="ARBA00005300"/>
    </source>
</evidence>
<dbReference type="PROSITE" id="PS50879">
    <property type="entry name" value="RNASE_H_1"/>
    <property type="match status" value="1"/>
</dbReference>
<keyword evidence="10" id="KW-1185">Reference proteome</keyword>
<keyword evidence="4" id="KW-0540">Nuclease</keyword>
<dbReference type="EMBL" id="WIXP02000001">
    <property type="protein sequence ID" value="KAF6217314.1"/>
    <property type="molecule type" value="Genomic_DNA"/>
</dbReference>
<keyword evidence="5" id="KW-0479">Metal-binding</keyword>
<dbReference type="InterPro" id="IPR002156">
    <property type="entry name" value="RNaseH_domain"/>
</dbReference>
<dbReference type="Proteomes" id="UP000466442">
    <property type="component" value="Linkage Group LG1"/>
</dbReference>
<dbReference type="SUPFAM" id="SSF53098">
    <property type="entry name" value="Ribonuclease H-like"/>
    <property type="match status" value="1"/>
</dbReference>
<dbReference type="Gene3D" id="3.30.420.10">
    <property type="entry name" value="Ribonuclease H-like superfamily/Ribonuclease H"/>
    <property type="match status" value="1"/>
</dbReference>
<dbReference type="InterPro" id="IPR036397">
    <property type="entry name" value="RNaseH_sf"/>
</dbReference>
<evidence type="ECO:0000256" key="7">
    <source>
        <dbReference type="ARBA" id="ARBA00022801"/>
    </source>
</evidence>
<dbReference type="PANTHER" id="PTHR10642">
    <property type="entry name" value="RIBONUCLEASE H1"/>
    <property type="match status" value="1"/>
</dbReference>
<comment type="caution">
    <text evidence="9">The sequence shown here is derived from an EMBL/GenBank/DDBJ whole genome shotgun (WGS) entry which is preliminary data.</text>
</comment>
<feature type="domain" description="RNase H type-1" evidence="8">
    <location>
        <begin position="133"/>
        <end position="267"/>
    </location>
</feature>
<reference evidence="9" key="1">
    <citation type="journal article" date="2021" name="Mol. Ecol. Resour.">
        <title>Apolygus lucorum genome provides insights into omnivorousness and mesophyll feeding.</title>
        <authorList>
            <person name="Liu Y."/>
            <person name="Liu H."/>
            <person name="Wang H."/>
            <person name="Huang T."/>
            <person name="Liu B."/>
            <person name="Yang B."/>
            <person name="Yin L."/>
            <person name="Li B."/>
            <person name="Zhang Y."/>
            <person name="Zhang S."/>
            <person name="Jiang F."/>
            <person name="Zhang X."/>
            <person name="Ren Y."/>
            <person name="Wang B."/>
            <person name="Wang S."/>
            <person name="Lu Y."/>
            <person name="Wu K."/>
            <person name="Fan W."/>
            <person name="Wang G."/>
        </authorList>
    </citation>
    <scope>NUCLEOTIDE SEQUENCE</scope>
    <source>
        <strain evidence="9">12Hb</strain>
    </source>
</reference>
<evidence type="ECO:0000256" key="4">
    <source>
        <dbReference type="ARBA" id="ARBA00022722"/>
    </source>
</evidence>
<comment type="similarity">
    <text evidence="2">Belongs to the RNase H family.</text>
</comment>
<dbReference type="InterPro" id="IPR050092">
    <property type="entry name" value="RNase_H"/>
</dbReference>
<protein>
    <recommendedName>
        <fullName evidence="3">ribonuclease H</fullName>
        <ecNumber evidence="3">3.1.26.4</ecNumber>
    </recommendedName>
</protein>
<gene>
    <name evidence="9" type="ORF">GE061_001668</name>
</gene>
<dbReference type="Pfam" id="PF00075">
    <property type="entry name" value="RNase_H"/>
    <property type="match status" value="1"/>
</dbReference>
<evidence type="ECO:0000256" key="1">
    <source>
        <dbReference type="ARBA" id="ARBA00000077"/>
    </source>
</evidence>
<evidence type="ECO:0000256" key="6">
    <source>
        <dbReference type="ARBA" id="ARBA00022759"/>
    </source>
</evidence>
<evidence type="ECO:0000256" key="5">
    <source>
        <dbReference type="ARBA" id="ARBA00022723"/>
    </source>
</evidence>
<dbReference type="InterPro" id="IPR012337">
    <property type="entry name" value="RNaseH-like_sf"/>
</dbReference>
<evidence type="ECO:0000259" key="8">
    <source>
        <dbReference type="PROSITE" id="PS50879"/>
    </source>
</evidence>